<evidence type="ECO:0000256" key="1">
    <source>
        <dbReference type="ARBA" id="ARBA00006272"/>
    </source>
</evidence>
<dbReference type="PANTHER" id="PTHR32481">
    <property type="entry name" value="AMINOPEPTIDASE"/>
    <property type="match status" value="1"/>
</dbReference>
<dbReference type="Gene3D" id="2.40.30.40">
    <property type="entry name" value="Peptidase M42, domain 2"/>
    <property type="match status" value="1"/>
</dbReference>
<comment type="similarity">
    <text evidence="1">Belongs to the peptidase M42 family.</text>
</comment>
<proteinExistence type="inferred from homology"/>
<dbReference type="SUPFAM" id="SSF101821">
    <property type="entry name" value="Aminopeptidase/glucanase lid domain"/>
    <property type="match status" value="1"/>
</dbReference>
<keyword evidence="4" id="KW-0479">Metal-binding</keyword>
<keyword evidence="2 6" id="KW-0031">Aminopeptidase</keyword>
<evidence type="ECO:0000313" key="7">
    <source>
        <dbReference type="Proteomes" id="UP001549122"/>
    </source>
</evidence>
<dbReference type="Proteomes" id="UP001549122">
    <property type="component" value="Unassembled WGS sequence"/>
</dbReference>
<keyword evidence="5" id="KW-0378">Hydrolase</keyword>
<comment type="caution">
    <text evidence="6">The sequence shown here is derived from an EMBL/GenBank/DDBJ whole genome shotgun (WGS) entry which is preliminary data.</text>
</comment>
<evidence type="ECO:0000313" key="6">
    <source>
        <dbReference type="EMBL" id="MET3558000.1"/>
    </source>
</evidence>
<dbReference type="InterPro" id="IPR036086">
    <property type="entry name" value="ParB/Sulfiredoxin_sf"/>
</dbReference>
<dbReference type="SUPFAM" id="SSF110849">
    <property type="entry name" value="ParB/Sulfiredoxin"/>
    <property type="match status" value="1"/>
</dbReference>
<dbReference type="InterPro" id="IPR051464">
    <property type="entry name" value="Peptidase_M42_aminopept"/>
</dbReference>
<dbReference type="CDD" id="cd05657">
    <property type="entry name" value="M42_glucanase_like"/>
    <property type="match status" value="1"/>
</dbReference>
<organism evidence="6 7">
    <name type="scientific">Streptococcus rupicaprae</name>
    <dbReference type="NCBI Taxonomy" id="759619"/>
    <lineage>
        <taxon>Bacteria</taxon>
        <taxon>Bacillati</taxon>
        <taxon>Bacillota</taxon>
        <taxon>Bacilli</taxon>
        <taxon>Lactobacillales</taxon>
        <taxon>Streptococcaceae</taxon>
        <taxon>Streptococcus</taxon>
    </lineage>
</organism>
<dbReference type="GO" id="GO:0004177">
    <property type="term" value="F:aminopeptidase activity"/>
    <property type="evidence" value="ECO:0007669"/>
    <property type="project" value="UniProtKB-KW"/>
</dbReference>
<reference evidence="6 7" key="1">
    <citation type="submission" date="2024-06" db="EMBL/GenBank/DDBJ databases">
        <title>Genomic Encyclopedia of Type Strains, Phase IV (KMG-IV): sequencing the most valuable type-strain genomes for metagenomic binning, comparative biology and taxonomic classification.</title>
        <authorList>
            <person name="Goeker M."/>
        </authorList>
    </citation>
    <scope>NUCLEOTIDE SEQUENCE [LARGE SCALE GENOMIC DNA]</scope>
    <source>
        <strain evidence="6 7">DSM 28303</strain>
    </source>
</reference>
<protein>
    <submittedName>
        <fullName evidence="6">Aminopeptidase FrvX</fullName>
    </submittedName>
</protein>
<dbReference type="Gene3D" id="3.40.630.10">
    <property type="entry name" value="Zn peptidases"/>
    <property type="match status" value="1"/>
</dbReference>
<keyword evidence="7" id="KW-1185">Reference proteome</keyword>
<dbReference type="InterPro" id="IPR008007">
    <property type="entry name" value="Peptidase_M42"/>
</dbReference>
<dbReference type="SUPFAM" id="SSF53187">
    <property type="entry name" value="Zn-dependent exopeptidases"/>
    <property type="match status" value="1"/>
</dbReference>
<dbReference type="Pfam" id="PF05343">
    <property type="entry name" value="Peptidase_M42"/>
    <property type="match status" value="1"/>
</dbReference>
<keyword evidence="3" id="KW-0645">Protease</keyword>
<evidence type="ECO:0000256" key="5">
    <source>
        <dbReference type="ARBA" id="ARBA00022801"/>
    </source>
</evidence>
<gene>
    <name evidence="6" type="ORF">ABID29_001113</name>
</gene>
<sequence>MLEKFSILDLQPSQFYLSETKLQAVRAWFDPQDLTNFDPISIKQLDGEWIVVDGHSRLFVAYQEGLTHLPVVLEEEDWNWDFYRFCTEATKAKGISTIADLWTHILPQEAYETDWIGWCQTVHDQHFSKRSTMNTIDYITKLTTTPSPTGFTKEIMDYVVTETQNMGYAPIKTPKGGVLVTVKGQNDNQHRFITAHLDTLGAMVRAIKPDGRLKMDLVGGFVYNAIEGENCTIHVAKTGKTISGTMLMHQTSVHVYRDAGTAERNQANMEVRLDERVTSAEETRALGIEVGDFISFDPRTLVTENGFIKSRHLDDKVSAAIMLHLLKIYQEEGIELPYTTHFYFSNNEEIGYGGNSNIDAKVVEYLAVDMGAMGDDQQTDEYTVSICVKDGSGPYHYELRQHLVALCESKGIPYKLDIYPYYGSDASAAMRAGADVRHALLGAGIESSHSYERTHVDSVDATERLVDAYLRSGMIE</sequence>
<evidence type="ECO:0000256" key="2">
    <source>
        <dbReference type="ARBA" id="ARBA00022438"/>
    </source>
</evidence>
<accession>A0ABV2FHG6</accession>
<evidence type="ECO:0000256" key="3">
    <source>
        <dbReference type="ARBA" id="ARBA00022670"/>
    </source>
</evidence>
<dbReference type="InterPro" id="IPR023367">
    <property type="entry name" value="Peptidase_M42_dom2"/>
</dbReference>
<dbReference type="EMBL" id="JBEPLO010000010">
    <property type="protein sequence ID" value="MET3558000.1"/>
    <property type="molecule type" value="Genomic_DNA"/>
</dbReference>
<evidence type="ECO:0000256" key="4">
    <source>
        <dbReference type="ARBA" id="ARBA00022723"/>
    </source>
</evidence>
<dbReference type="PANTHER" id="PTHR32481:SF7">
    <property type="entry name" value="AMINOPEPTIDASE YHFE-RELATED"/>
    <property type="match status" value="1"/>
</dbReference>
<name>A0ABV2FHG6_9STRE</name>